<keyword evidence="3" id="KW-1185">Reference proteome</keyword>
<name>A0A385TW15_PAELA</name>
<gene>
    <name evidence="2" type="ORF">D5F53_32565</name>
</gene>
<feature type="transmembrane region" description="Helical" evidence="1">
    <location>
        <begin position="54"/>
        <end position="76"/>
    </location>
</feature>
<organism evidence="2 3">
    <name type="scientific">Paenibacillus lautus</name>
    <name type="common">Bacillus lautus</name>
    <dbReference type="NCBI Taxonomy" id="1401"/>
    <lineage>
        <taxon>Bacteria</taxon>
        <taxon>Bacillati</taxon>
        <taxon>Bacillota</taxon>
        <taxon>Bacilli</taxon>
        <taxon>Bacillales</taxon>
        <taxon>Paenibacillaceae</taxon>
        <taxon>Paenibacillus</taxon>
    </lineage>
</organism>
<dbReference type="AlphaFoldDB" id="A0A385TW15"/>
<dbReference type="Proteomes" id="UP000266552">
    <property type="component" value="Plasmid pAZOPL1"/>
</dbReference>
<evidence type="ECO:0000313" key="2">
    <source>
        <dbReference type="EMBL" id="AYB48059.1"/>
    </source>
</evidence>
<proteinExistence type="predicted"/>
<keyword evidence="1" id="KW-1133">Transmembrane helix</keyword>
<keyword evidence="1" id="KW-0812">Transmembrane</keyword>
<dbReference type="RefSeq" id="WP_119851420.1">
    <property type="nucleotide sequence ID" value="NZ_CP032413.1"/>
</dbReference>
<sequence>MQYEQIDLFEYLEEMELSENQDFLETDVSFPSPWTTGIQDFMDRARTFGKRQLLAIRTAAAWFIKAAPLLFMFQYVNVYTVKRVFKEEVGKYDLYQCCESVLTSRWNAEAISLHLKRQYQISHCWGSLGRDHWAQEIAVFAEARRMYGQTIRKSA</sequence>
<protein>
    <submittedName>
        <fullName evidence="2">Uncharacterized protein</fullName>
    </submittedName>
</protein>
<evidence type="ECO:0000313" key="3">
    <source>
        <dbReference type="Proteomes" id="UP000266552"/>
    </source>
</evidence>
<evidence type="ECO:0000256" key="1">
    <source>
        <dbReference type="SAM" id="Phobius"/>
    </source>
</evidence>
<dbReference type="EMBL" id="CP032413">
    <property type="protein sequence ID" value="AYB48059.1"/>
    <property type="molecule type" value="Genomic_DNA"/>
</dbReference>
<accession>A0A385TW15</accession>
<keyword evidence="1" id="KW-0472">Membrane</keyword>
<keyword evidence="2" id="KW-0614">Plasmid</keyword>
<dbReference type="KEGG" id="plw:D5F53_32565"/>
<reference evidence="2 3" key="1">
    <citation type="submission" date="2018-09" db="EMBL/GenBank/DDBJ databases">
        <title>Genome Sequence of Paenibacillus lautus Strain E7593-69, Azo Dye-Degrading Bacteria, Isolated from Commercial Tattoo Inks.</title>
        <authorList>
            <person name="Nho S.W."/>
            <person name="Kim S.-J."/>
            <person name="Kweon O."/>
            <person name="Cerniglia C.E."/>
        </authorList>
    </citation>
    <scope>NUCLEOTIDE SEQUENCE [LARGE SCALE GENOMIC DNA]</scope>
    <source>
        <strain evidence="2 3">E7593-69</strain>
        <plasmid evidence="2 3">pAZOPL1</plasmid>
    </source>
</reference>
<geneLocation type="plasmid" evidence="2 3">
    <name>pAZOPL1</name>
</geneLocation>